<dbReference type="GO" id="GO:0031125">
    <property type="term" value="P:rRNA 3'-end processing"/>
    <property type="evidence" value="ECO:0007669"/>
    <property type="project" value="TreeGrafter"/>
</dbReference>
<feature type="region of interest" description="Disordered" evidence="2">
    <location>
        <begin position="322"/>
        <end position="346"/>
    </location>
</feature>
<feature type="compositionally biased region" description="Basic and acidic residues" evidence="2">
    <location>
        <begin position="327"/>
        <end position="337"/>
    </location>
</feature>
<dbReference type="GO" id="GO:0003676">
    <property type="term" value="F:nucleic acid binding"/>
    <property type="evidence" value="ECO:0007669"/>
    <property type="project" value="InterPro"/>
</dbReference>
<feature type="domain" description="HD" evidence="3">
    <location>
        <begin position="170"/>
        <end position="290"/>
    </location>
</feature>
<name>A0A6I6JEI9_9BACT</name>
<dbReference type="InterPro" id="IPR012340">
    <property type="entry name" value="NA-bd_OB-fold"/>
</dbReference>
<dbReference type="Pfam" id="PF01336">
    <property type="entry name" value="tRNA_anti-codon"/>
    <property type="match status" value="1"/>
</dbReference>
<proteinExistence type="predicted"/>
<dbReference type="Gene3D" id="1.10.3210.10">
    <property type="entry name" value="Hypothetical protein af1432"/>
    <property type="match status" value="1"/>
</dbReference>
<dbReference type="KEGG" id="psel:GM415_14400"/>
<reference evidence="4 5" key="1">
    <citation type="submission" date="2019-11" db="EMBL/GenBank/DDBJ databases">
        <authorList>
            <person name="Zheng R.K."/>
            <person name="Sun C.M."/>
        </authorList>
    </citation>
    <scope>NUCLEOTIDE SEQUENCE [LARGE SCALE GENOMIC DNA]</scope>
    <source>
        <strain evidence="4 5">SRB007</strain>
    </source>
</reference>
<dbReference type="GO" id="GO:0016787">
    <property type="term" value="F:hydrolase activity"/>
    <property type="evidence" value="ECO:0007669"/>
    <property type="project" value="UniProtKB-KW"/>
</dbReference>
<protein>
    <submittedName>
        <fullName evidence="4">HD domain-containing protein</fullName>
    </submittedName>
</protein>
<organism evidence="4 5">
    <name type="scientific">Pseudodesulfovibrio cashew</name>
    <dbReference type="NCBI Taxonomy" id="2678688"/>
    <lineage>
        <taxon>Bacteria</taxon>
        <taxon>Pseudomonadati</taxon>
        <taxon>Thermodesulfobacteriota</taxon>
        <taxon>Desulfovibrionia</taxon>
        <taxon>Desulfovibrionales</taxon>
        <taxon>Desulfovibrionaceae</taxon>
    </lineage>
</organism>
<accession>A0A6I6JEI9</accession>
<dbReference type="AlphaFoldDB" id="A0A6I6JEI9"/>
<dbReference type="Proteomes" id="UP000428328">
    <property type="component" value="Chromosome"/>
</dbReference>
<evidence type="ECO:0000256" key="1">
    <source>
        <dbReference type="ARBA" id="ARBA00022801"/>
    </source>
</evidence>
<dbReference type="EMBL" id="CP046400">
    <property type="protein sequence ID" value="QGY41266.1"/>
    <property type="molecule type" value="Genomic_DNA"/>
</dbReference>
<dbReference type="SUPFAM" id="SSF109604">
    <property type="entry name" value="HD-domain/PDEase-like"/>
    <property type="match status" value="1"/>
</dbReference>
<evidence type="ECO:0000256" key="2">
    <source>
        <dbReference type="SAM" id="MobiDB-lite"/>
    </source>
</evidence>
<evidence type="ECO:0000313" key="5">
    <source>
        <dbReference type="Proteomes" id="UP000428328"/>
    </source>
</evidence>
<evidence type="ECO:0000313" key="4">
    <source>
        <dbReference type="EMBL" id="QGY41266.1"/>
    </source>
</evidence>
<sequence length="346" mass="38950">MARLVTQKSQYIQDLTPGTQVGDIFLLAAANLAQSRNGPYWNLTFQDATGKVDGKIWSPKSQEYPSLEPGQMARVHGFVENYRDKNQLKVDHLELIAPAPGEIDFADFLPASNIPPAELLEALEDLITEHMKHTPWKNFCRKVLGDEEIRARLLVAPGAKTVHHAYVGGLLEHTLQVARACMALCDVYPALDRQTLLAGAVFHDLGKAWELSGGLTNDYTDEGRLLGHIQLGMEKIDIFLNKNKRLDDKLKLHFKHLITSHHGEHEFGSPVRPKTPEAFILHFADNMDAKLNIIDQAYADMDKTGAEWSPYMRFLERNVFRTPATPDKSKQKNDKPENQCLLPLKA</sequence>
<keyword evidence="5" id="KW-1185">Reference proteome</keyword>
<dbReference type="Gene3D" id="2.40.50.140">
    <property type="entry name" value="Nucleic acid-binding proteins"/>
    <property type="match status" value="1"/>
</dbReference>
<dbReference type="PANTHER" id="PTHR37294">
    <property type="entry name" value="3'-5' EXORIBONUCLEASE YHAM"/>
    <property type="match status" value="1"/>
</dbReference>
<dbReference type="NCBIfam" id="TIGR00277">
    <property type="entry name" value="HDIG"/>
    <property type="match status" value="1"/>
</dbReference>
<dbReference type="SMART" id="SM00471">
    <property type="entry name" value="HDc"/>
    <property type="match status" value="1"/>
</dbReference>
<evidence type="ECO:0000259" key="3">
    <source>
        <dbReference type="PROSITE" id="PS51831"/>
    </source>
</evidence>
<dbReference type="CDD" id="cd00077">
    <property type="entry name" value="HDc"/>
    <property type="match status" value="1"/>
</dbReference>
<dbReference type="InterPro" id="IPR050798">
    <property type="entry name" value="YhaM_exoribonuc/phosphodiest"/>
</dbReference>
<keyword evidence="1" id="KW-0378">Hydrolase</keyword>
<dbReference type="PANTHER" id="PTHR37294:SF1">
    <property type="entry name" value="3'-5' EXORIBONUCLEASE YHAM"/>
    <property type="match status" value="1"/>
</dbReference>
<dbReference type="InterPro" id="IPR006674">
    <property type="entry name" value="HD_domain"/>
</dbReference>
<dbReference type="Pfam" id="PF01966">
    <property type="entry name" value="HD"/>
    <property type="match status" value="1"/>
</dbReference>
<dbReference type="InterPro" id="IPR004365">
    <property type="entry name" value="NA-bd_OB_tRNA"/>
</dbReference>
<gene>
    <name evidence="4" type="ORF">GM415_14400</name>
</gene>
<dbReference type="CDD" id="cd04492">
    <property type="entry name" value="YhaM_OBF_like"/>
    <property type="match status" value="1"/>
</dbReference>
<dbReference type="InterPro" id="IPR003607">
    <property type="entry name" value="HD/PDEase_dom"/>
</dbReference>
<dbReference type="InterPro" id="IPR006675">
    <property type="entry name" value="HDIG_dom"/>
</dbReference>
<dbReference type="PROSITE" id="PS51831">
    <property type="entry name" value="HD"/>
    <property type="match status" value="1"/>
</dbReference>